<reference evidence="2 3" key="1">
    <citation type="submission" date="2013-07" db="EMBL/GenBank/DDBJ databases">
        <authorList>
            <consortium name="DOE Joint Genome Institute"/>
            <person name="Reeve W."/>
            <person name="Huntemann M."/>
            <person name="Han J."/>
            <person name="Chen A."/>
            <person name="Kyrpides N."/>
            <person name="Mavromatis K."/>
            <person name="Markowitz V."/>
            <person name="Palaniappan K."/>
            <person name="Ivanova N."/>
            <person name="Schaumberg A."/>
            <person name="Pati A."/>
            <person name="Liolios K."/>
            <person name="Nordberg H.P."/>
            <person name="Cantor M.N."/>
            <person name="Hua S.X."/>
            <person name="Woyke T."/>
        </authorList>
    </citation>
    <scope>NUCLEOTIDE SEQUENCE [LARGE SCALE GENOMIC DNA]</scope>
    <source>
        <strain evidence="2 3">DSM 43889</strain>
    </source>
</reference>
<reference evidence="2 3" key="2">
    <citation type="submission" date="2022-06" db="EMBL/GenBank/DDBJ databases">
        <title>Genomic Encyclopedia of Type Strains, Phase I: the one thousand microbial genomes (KMG-I) project.</title>
        <authorList>
            <person name="Kyrpides N."/>
        </authorList>
    </citation>
    <scope>NUCLEOTIDE SEQUENCE [LARGE SCALE GENOMIC DNA]</scope>
    <source>
        <strain evidence="2 3">DSM 43889</strain>
    </source>
</reference>
<dbReference type="PROSITE" id="PS51257">
    <property type="entry name" value="PROKAR_LIPOPROTEIN"/>
    <property type="match status" value="1"/>
</dbReference>
<evidence type="ECO:0000313" key="2">
    <source>
        <dbReference type="EMBL" id="MCP2330995.1"/>
    </source>
</evidence>
<sequence length="251" mass="26167">MTSTTRSSRTRPTIALVVSSLLLAACGTDTPPRSDERDFPLEAPRLTIDTGNFDLRVVPGSDGTVTVRRTLTGMAAEDGNATWALEGEDLILHARCEGFSPGCGASFEVAVPPDTTLTLRAEAGHIGATDIPNDLEIHNTNGTVDLAHVAGEVDVTGVAGAITGTRLRSPAVRVHSENGSVRLGFTSAPDTVDAVSRHSSVTVTLPPDETYAINATSEHDRADVELPNDPTSPRDIRAANVNGGAVLVRAG</sequence>
<comment type="caution">
    <text evidence="2">The sequence shown here is derived from an EMBL/GenBank/DDBJ whole genome shotgun (WGS) entry which is preliminary data.</text>
</comment>
<feature type="chain" id="PRO_5045720473" description="Adhesin domain-containing protein" evidence="1">
    <location>
        <begin position="25"/>
        <end position="251"/>
    </location>
</feature>
<keyword evidence="1" id="KW-0732">Signal</keyword>
<dbReference type="Proteomes" id="UP000791080">
    <property type="component" value="Unassembled WGS sequence"/>
</dbReference>
<accession>A0ABT1JES0</accession>
<name>A0ABT1JES0_ACTCY</name>
<feature type="signal peptide" evidence="1">
    <location>
        <begin position="1"/>
        <end position="24"/>
    </location>
</feature>
<evidence type="ECO:0000256" key="1">
    <source>
        <dbReference type="SAM" id="SignalP"/>
    </source>
</evidence>
<protein>
    <recommendedName>
        <fullName evidence="4">Adhesin domain-containing protein</fullName>
    </recommendedName>
</protein>
<proteinExistence type="predicted"/>
<keyword evidence="3" id="KW-1185">Reference proteome</keyword>
<organism evidence="2 3">
    <name type="scientific">Actinoalloteichus caeruleus DSM 43889</name>
    <dbReference type="NCBI Taxonomy" id="1120930"/>
    <lineage>
        <taxon>Bacteria</taxon>
        <taxon>Bacillati</taxon>
        <taxon>Actinomycetota</taxon>
        <taxon>Actinomycetes</taxon>
        <taxon>Pseudonocardiales</taxon>
        <taxon>Pseudonocardiaceae</taxon>
        <taxon>Actinoalloteichus</taxon>
        <taxon>Actinoalloteichus cyanogriseus</taxon>
    </lineage>
</organism>
<dbReference type="EMBL" id="AUBJ02000001">
    <property type="protein sequence ID" value="MCP2330995.1"/>
    <property type="molecule type" value="Genomic_DNA"/>
</dbReference>
<evidence type="ECO:0008006" key="4">
    <source>
        <dbReference type="Google" id="ProtNLM"/>
    </source>
</evidence>
<evidence type="ECO:0000313" key="3">
    <source>
        <dbReference type="Proteomes" id="UP000791080"/>
    </source>
</evidence>
<gene>
    <name evidence="2" type="ORF">G443_001265</name>
</gene>